<dbReference type="RefSeq" id="XP_026092380.1">
    <property type="nucleotide sequence ID" value="XM_026236595.1"/>
</dbReference>
<dbReference type="GO" id="GO:0005634">
    <property type="term" value="C:nucleus"/>
    <property type="evidence" value="ECO:0007669"/>
    <property type="project" value="TreeGrafter"/>
</dbReference>
<accession>A0A6P6M6P5</accession>
<feature type="region of interest" description="Disordered" evidence="2">
    <location>
        <begin position="235"/>
        <end position="285"/>
    </location>
</feature>
<evidence type="ECO:0000313" key="4">
    <source>
        <dbReference type="Proteomes" id="UP000515129"/>
    </source>
</evidence>
<feature type="compositionally biased region" description="Basic and acidic residues" evidence="2">
    <location>
        <begin position="253"/>
        <end position="265"/>
    </location>
</feature>
<keyword evidence="1" id="KW-0479">Metal-binding</keyword>
<dbReference type="Gene3D" id="3.30.160.60">
    <property type="entry name" value="Classic Zinc Finger"/>
    <property type="match status" value="1"/>
</dbReference>
<dbReference type="PROSITE" id="PS00028">
    <property type="entry name" value="ZINC_FINGER_C2H2_1"/>
    <property type="match status" value="1"/>
</dbReference>
<feature type="domain" description="C2H2-type" evidence="3">
    <location>
        <begin position="311"/>
        <end position="339"/>
    </location>
</feature>
<gene>
    <name evidence="5 6 7" type="primary">LOC113065375</name>
</gene>
<keyword evidence="1" id="KW-0862">Zinc</keyword>
<name>A0A6P6M6P5_CARAU</name>
<evidence type="ECO:0000256" key="2">
    <source>
        <dbReference type="SAM" id="MobiDB-lite"/>
    </source>
</evidence>
<feature type="compositionally biased region" description="Basic and acidic residues" evidence="2">
    <location>
        <begin position="451"/>
        <end position="463"/>
    </location>
</feature>
<feature type="compositionally biased region" description="Polar residues" evidence="2">
    <location>
        <begin position="240"/>
        <end position="251"/>
    </location>
</feature>
<evidence type="ECO:0000313" key="5">
    <source>
        <dbReference type="RefSeq" id="XP_026092380.1"/>
    </source>
</evidence>
<feature type="compositionally biased region" description="Polar residues" evidence="2">
    <location>
        <begin position="267"/>
        <end position="276"/>
    </location>
</feature>
<dbReference type="SMART" id="SM00355">
    <property type="entry name" value="ZnF_C2H2"/>
    <property type="match status" value="2"/>
</dbReference>
<organism evidence="4 5">
    <name type="scientific">Carassius auratus</name>
    <name type="common">Goldfish</name>
    <dbReference type="NCBI Taxonomy" id="7957"/>
    <lineage>
        <taxon>Eukaryota</taxon>
        <taxon>Metazoa</taxon>
        <taxon>Chordata</taxon>
        <taxon>Craniata</taxon>
        <taxon>Vertebrata</taxon>
        <taxon>Euteleostomi</taxon>
        <taxon>Actinopterygii</taxon>
        <taxon>Neopterygii</taxon>
        <taxon>Teleostei</taxon>
        <taxon>Ostariophysi</taxon>
        <taxon>Cypriniformes</taxon>
        <taxon>Cyprinidae</taxon>
        <taxon>Cyprininae</taxon>
        <taxon>Carassius</taxon>
    </lineage>
</organism>
<keyword evidence="4" id="KW-1185">Reference proteome</keyword>
<proteinExistence type="predicted"/>
<dbReference type="InterPro" id="IPR013087">
    <property type="entry name" value="Znf_C2H2_type"/>
</dbReference>
<sequence>MGTWTHTLLQEMDRDESLLERDEQNRTLRMKDEVVGCTHAECLCECFLPGPAQIRSCDRCAHGWVVHAVGKLCAPALLCSGQVEIVQSNVVFDISSLILYGTQALPVRMKILLDRLFSVLTHTQVLNIIHTLGWTLHDYVRGYMLQDSLGRVLDRWVTMSPEDEVVTLHQFLRFGETKSIVELMTEEQQIRPETHRNPAFKPRDKPPSRTHPFENLPGGSLAFLQPFHCVNASVFPPSHPATQRLSKQNNGADEMRTRNKRDGASERSLQIRSSTRSQKRLRNVEQRQVGVDELISDSSGAGERSSSKARVSCSACAKTFYDKGTLKIHFNAVHLKIKHRCTVEGCNMMFSSLRSRNRHSANPNPRLHAALEQTTRRFLAQPRRPVLRDSTSPVSMENTNTVLTDRQIPVSREGGGGGATGNRTANQNGLSHVIDVMPKKKSRKSSTPLKLKQDTHSEEHDHLSQAVNSLHCIQSAMTITQGQHNYKHLWIQGVHDEWKGRRRSLLKVKDEPCDPICDCRGRHRSNL</sequence>
<dbReference type="GeneTree" id="ENSGT00390000005844"/>
<keyword evidence="1" id="KW-0863">Zinc-finger</keyword>
<feature type="compositionally biased region" description="Basic and acidic residues" evidence="2">
    <location>
        <begin position="188"/>
        <end position="207"/>
    </location>
</feature>
<dbReference type="KEGG" id="caua:113065375"/>
<dbReference type="OrthoDB" id="10070972at2759"/>
<evidence type="ECO:0000313" key="6">
    <source>
        <dbReference type="RefSeq" id="XP_026092381.1"/>
    </source>
</evidence>
<dbReference type="AlphaFoldDB" id="A0A6P6M6P5"/>
<dbReference type="PROSITE" id="PS50157">
    <property type="entry name" value="ZINC_FINGER_C2H2_2"/>
    <property type="match status" value="1"/>
</dbReference>
<dbReference type="GO" id="GO:0006355">
    <property type="term" value="P:regulation of DNA-templated transcription"/>
    <property type="evidence" value="ECO:0007669"/>
    <property type="project" value="TreeGrafter"/>
</dbReference>
<dbReference type="GeneID" id="113065375"/>
<dbReference type="InterPro" id="IPR040436">
    <property type="entry name" value="Disconnected-like"/>
</dbReference>
<evidence type="ECO:0000313" key="7">
    <source>
        <dbReference type="RefSeq" id="XP_026092382.1"/>
    </source>
</evidence>
<protein>
    <submittedName>
        <fullName evidence="5 6">Zinc finger protein basonuclin-2-like</fullName>
    </submittedName>
</protein>
<evidence type="ECO:0000256" key="1">
    <source>
        <dbReference type="PROSITE-ProRule" id="PRU00042"/>
    </source>
</evidence>
<evidence type="ECO:0000259" key="3">
    <source>
        <dbReference type="PROSITE" id="PS50157"/>
    </source>
</evidence>
<dbReference type="PANTHER" id="PTHR15021:SF0">
    <property type="entry name" value="DISCO-RELATED, ISOFORM A-RELATED"/>
    <property type="match status" value="1"/>
</dbReference>
<feature type="region of interest" description="Disordered" evidence="2">
    <location>
        <begin position="408"/>
        <end position="463"/>
    </location>
</feature>
<reference evidence="5 6" key="1">
    <citation type="submission" date="2025-04" db="UniProtKB">
        <authorList>
            <consortium name="RefSeq"/>
        </authorList>
    </citation>
    <scope>IDENTIFICATION</scope>
    <source>
        <strain evidence="5 6">Wakin</strain>
        <tissue evidence="5 6">Muscle</tissue>
    </source>
</reference>
<dbReference type="PANTHER" id="PTHR15021">
    <property type="entry name" value="DISCONNECTED-RELATED"/>
    <property type="match status" value="1"/>
</dbReference>
<dbReference type="GO" id="GO:0008270">
    <property type="term" value="F:zinc ion binding"/>
    <property type="evidence" value="ECO:0007669"/>
    <property type="project" value="UniProtKB-KW"/>
</dbReference>
<dbReference type="Proteomes" id="UP000515129">
    <property type="component" value="Chromosome 48"/>
</dbReference>
<feature type="region of interest" description="Disordered" evidence="2">
    <location>
        <begin position="188"/>
        <end position="217"/>
    </location>
</feature>
<dbReference type="RefSeq" id="XP_026092381.1">
    <property type="nucleotide sequence ID" value="XM_026236596.1"/>
</dbReference>
<dbReference type="RefSeq" id="XP_026092382.1">
    <property type="nucleotide sequence ID" value="XM_026236597.1"/>
</dbReference>